<dbReference type="WBParaSite" id="PSU_v2.g16184.t1">
    <property type="protein sequence ID" value="PSU_v2.g16184.t1"/>
    <property type="gene ID" value="PSU_v2.g16184"/>
</dbReference>
<evidence type="ECO:0000313" key="3">
    <source>
        <dbReference type="Proteomes" id="UP000887577"/>
    </source>
</evidence>
<evidence type="ECO:0000313" key="4">
    <source>
        <dbReference type="WBParaSite" id="PSU_v2.g16184.t1"/>
    </source>
</evidence>
<dbReference type="PROSITE" id="PS51233">
    <property type="entry name" value="VWFD"/>
    <property type="match status" value="1"/>
</dbReference>
<feature type="domain" description="VWFD" evidence="2">
    <location>
        <begin position="1"/>
        <end position="154"/>
    </location>
</feature>
<keyword evidence="3" id="KW-1185">Reference proteome</keyword>
<sequence>MKLPMTTCYTVIAKDCTAESEFVLMAKKREGEELELKMVTRTKTYELYEKNKKMVLEVNGYKIEEKDFEENGIYKVANREGLYEIRCKDTGASARFDGKNIIARIGTEYANRQCGICGHMNFDKSDDLRKADNQEAENLRDFHKSYLYRDSECDQSVIEAIEKDSSEEGREEEYREDVDYEDSENQDENIAPIHKTIVVEEDVGKICLSKASHFQCPKGSRSTSGDLEEIEFACMKRHQHKAQKMLRQLRSHRVLSLPEDIQDYSEAESRMIEIPSKCVSINSSENRPRKNQNDQQQKIFL</sequence>
<proteinExistence type="predicted"/>
<dbReference type="Proteomes" id="UP000887577">
    <property type="component" value="Unplaced"/>
</dbReference>
<dbReference type="Pfam" id="PF00094">
    <property type="entry name" value="VWD"/>
    <property type="match status" value="1"/>
</dbReference>
<dbReference type="PANTHER" id="PTHR23345">
    <property type="entry name" value="VITELLOGENIN-RELATED"/>
    <property type="match status" value="1"/>
</dbReference>
<dbReference type="GO" id="GO:0005319">
    <property type="term" value="F:lipid transporter activity"/>
    <property type="evidence" value="ECO:0007669"/>
    <property type="project" value="TreeGrafter"/>
</dbReference>
<evidence type="ECO:0000256" key="1">
    <source>
        <dbReference type="SAM" id="MobiDB-lite"/>
    </source>
</evidence>
<dbReference type="InterPro" id="IPR050733">
    <property type="entry name" value="Vitellogenin/Apolipophorin"/>
</dbReference>
<name>A0A914Y7K3_9BILA</name>
<protein>
    <submittedName>
        <fullName evidence="4">VWFD domain-containing protein</fullName>
    </submittedName>
</protein>
<feature type="region of interest" description="Disordered" evidence="1">
    <location>
        <begin position="161"/>
        <end position="185"/>
    </location>
</feature>
<accession>A0A914Y7K3</accession>
<reference evidence="4" key="1">
    <citation type="submission" date="2022-11" db="UniProtKB">
        <authorList>
            <consortium name="WormBaseParasite"/>
        </authorList>
    </citation>
    <scope>IDENTIFICATION</scope>
</reference>
<feature type="region of interest" description="Disordered" evidence="1">
    <location>
        <begin position="282"/>
        <end position="301"/>
    </location>
</feature>
<evidence type="ECO:0000259" key="2">
    <source>
        <dbReference type="PROSITE" id="PS51233"/>
    </source>
</evidence>
<feature type="compositionally biased region" description="Acidic residues" evidence="1">
    <location>
        <begin position="169"/>
        <end position="185"/>
    </location>
</feature>
<dbReference type="AlphaFoldDB" id="A0A914Y7K3"/>
<dbReference type="PANTHER" id="PTHR23345:SF15">
    <property type="entry name" value="VITELLOGENIN 1-RELATED"/>
    <property type="match status" value="1"/>
</dbReference>
<dbReference type="InterPro" id="IPR001846">
    <property type="entry name" value="VWF_type-D"/>
</dbReference>
<organism evidence="3 4">
    <name type="scientific">Panagrolaimus superbus</name>
    <dbReference type="NCBI Taxonomy" id="310955"/>
    <lineage>
        <taxon>Eukaryota</taxon>
        <taxon>Metazoa</taxon>
        <taxon>Ecdysozoa</taxon>
        <taxon>Nematoda</taxon>
        <taxon>Chromadorea</taxon>
        <taxon>Rhabditida</taxon>
        <taxon>Tylenchina</taxon>
        <taxon>Panagrolaimomorpha</taxon>
        <taxon>Panagrolaimoidea</taxon>
        <taxon>Panagrolaimidae</taxon>
        <taxon>Panagrolaimus</taxon>
    </lineage>
</organism>